<comment type="similarity">
    <text evidence="1">Belongs to the thioesterase PaaI family.</text>
</comment>
<dbReference type="CDD" id="cd03443">
    <property type="entry name" value="PaaI_thioesterase"/>
    <property type="match status" value="1"/>
</dbReference>
<dbReference type="PANTHER" id="PTHR21660">
    <property type="entry name" value="THIOESTERASE SUPERFAMILY MEMBER-RELATED"/>
    <property type="match status" value="1"/>
</dbReference>
<dbReference type="AlphaFoldDB" id="A0A9P5ZWM0"/>
<dbReference type="PANTHER" id="PTHR21660:SF1">
    <property type="entry name" value="ACYL-COENZYME A THIOESTERASE 13"/>
    <property type="match status" value="1"/>
</dbReference>
<accession>A0A9P5ZWM0</accession>
<organism evidence="5 6">
    <name type="scientific">Pleurotus eryngii</name>
    <name type="common">Boletus of the steppes</name>
    <dbReference type="NCBI Taxonomy" id="5323"/>
    <lineage>
        <taxon>Eukaryota</taxon>
        <taxon>Fungi</taxon>
        <taxon>Dikarya</taxon>
        <taxon>Basidiomycota</taxon>
        <taxon>Agaricomycotina</taxon>
        <taxon>Agaricomycetes</taxon>
        <taxon>Agaricomycetidae</taxon>
        <taxon>Agaricales</taxon>
        <taxon>Pleurotineae</taxon>
        <taxon>Pleurotaceae</taxon>
        <taxon>Pleurotus</taxon>
    </lineage>
</organism>
<gene>
    <name evidence="5" type="ORF">BDN71DRAFT_896753</name>
</gene>
<keyword evidence="6" id="KW-1185">Reference proteome</keyword>
<feature type="compositionally biased region" description="Low complexity" evidence="3">
    <location>
        <begin position="8"/>
        <end position="21"/>
    </location>
</feature>
<evidence type="ECO:0000313" key="5">
    <source>
        <dbReference type="EMBL" id="KAF9495230.1"/>
    </source>
</evidence>
<feature type="compositionally biased region" description="Low complexity" evidence="3">
    <location>
        <begin position="75"/>
        <end position="94"/>
    </location>
</feature>
<name>A0A9P5ZWM0_PLEER</name>
<feature type="compositionally biased region" description="Low complexity" evidence="3">
    <location>
        <begin position="29"/>
        <end position="60"/>
    </location>
</feature>
<dbReference type="SUPFAM" id="SSF54637">
    <property type="entry name" value="Thioesterase/thiol ester dehydrase-isomerase"/>
    <property type="match status" value="1"/>
</dbReference>
<evidence type="ECO:0000313" key="6">
    <source>
        <dbReference type="Proteomes" id="UP000807025"/>
    </source>
</evidence>
<dbReference type="GO" id="GO:0047617">
    <property type="term" value="F:fatty acyl-CoA hydrolase activity"/>
    <property type="evidence" value="ECO:0007669"/>
    <property type="project" value="InterPro"/>
</dbReference>
<feature type="domain" description="Thioesterase" evidence="4">
    <location>
        <begin position="291"/>
        <end position="362"/>
    </location>
</feature>
<feature type="region of interest" description="Disordered" evidence="3">
    <location>
        <begin position="175"/>
        <end position="222"/>
    </location>
</feature>
<dbReference type="Pfam" id="PF03061">
    <property type="entry name" value="4HBT"/>
    <property type="match status" value="1"/>
</dbReference>
<dbReference type="EMBL" id="MU154564">
    <property type="protein sequence ID" value="KAF9495230.1"/>
    <property type="molecule type" value="Genomic_DNA"/>
</dbReference>
<proteinExistence type="inferred from homology"/>
<feature type="compositionally biased region" description="Low complexity" evidence="3">
    <location>
        <begin position="184"/>
        <end position="200"/>
    </location>
</feature>
<evidence type="ECO:0000256" key="1">
    <source>
        <dbReference type="ARBA" id="ARBA00008324"/>
    </source>
</evidence>
<evidence type="ECO:0000256" key="3">
    <source>
        <dbReference type="SAM" id="MobiDB-lite"/>
    </source>
</evidence>
<sequence>MRRTAGITASAATSISSYSHPSPSPSPSPKQSLTSKASPETSPSSAAATTRSITASSAPARDSVLVHPPIPIPPSVASTASPSPISSTPTSKAPVDSSPATHSANTMPCQQHPTTHPTPSLASSPSLAASKPKHTPKEKPWIDPASLPTHGSVAHIAGNAPEYIKHLTQNTFFAYGVGTPPSPHSHSQSQSTTQSHSQSTANDRERGGDGETNGDGGGRDVGEWSGDDFFGYAVGRRVRLVDIRVYPSHSSTQSLNGGDGGMGGIERGIERLEASTTAEIQVTRGMLNGAGMLHGGCVAYLVDNCCSTPLVVLGLMQGRNGVGVTQAMNVLFHSPAAVGTTLRIVSTSISLGGRVMSSRCEMLVYQAARRASICPVAYSFIYHATMSGRGFVEDLPACLSPVPSAHLSGGAARRVERVNAWEFPSRMQGICERR</sequence>
<feature type="region of interest" description="Disordered" evidence="3">
    <location>
        <begin position="1"/>
        <end position="146"/>
    </location>
</feature>
<reference evidence="5" key="1">
    <citation type="submission" date="2020-11" db="EMBL/GenBank/DDBJ databases">
        <authorList>
            <consortium name="DOE Joint Genome Institute"/>
            <person name="Ahrendt S."/>
            <person name="Riley R."/>
            <person name="Andreopoulos W."/>
            <person name="Labutti K."/>
            <person name="Pangilinan J."/>
            <person name="Ruiz-Duenas F.J."/>
            <person name="Barrasa J.M."/>
            <person name="Sanchez-Garcia M."/>
            <person name="Camarero S."/>
            <person name="Miyauchi S."/>
            <person name="Serrano A."/>
            <person name="Linde D."/>
            <person name="Babiker R."/>
            <person name="Drula E."/>
            <person name="Ayuso-Fernandez I."/>
            <person name="Pacheco R."/>
            <person name="Padilla G."/>
            <person name="Ferreira P."/>
            <person name="Barriuso J."/>
            <person name="Kellner H."/>
            <person name="Castanera R."/>
            <person name="Alfaro M."/>
            <person name="Ramirez L."/>
            <person name="Pisabarro A.G."/>
            <person name="Kuo A."/>
            <person name="Tritt A."/>
            <person name="Lipzen A."/>
            <person name="He G."/>
            <person name="Yan M."/>
            <person name="Ng V."/>
            <person name="Cullen D."/>
            <person name="Martin F."/>
            <person name="Rosso M.-N."/>
            <person name="Henrissat B."/>
            <person name="Hibbett D."/>
            <person name="Martinez A.T."/>
            <person name="Grigoriev I.V."/>
        </authorList>
    </citation>
    <scope>NUCLEOTIDE SEQUENCE</scope>
    <source>
        <strain evidence="5">ATCC 90797</strain>
    </source>
</reference>
<dbReference type="Gene3D" id="3.10.129.10">
    <property type="entry name" value="Hotdog Thioesterase"/>
    <property type="match status" value="1"/>
</dbReference>
<evidence type="ECO:0000256" key="2">
    <source>
        <dbReference type="ARBA" id="ARBA00022801"/>
    </source>
</evidence>
<feature type="compositionally biased region" description="Polar residues" evidence="3">
    <location>
        <begin position="98"/>
        <end position="109"/>
    </location>
</feature>
<dbReference type="InterPro" id="IPR006683">
    <property type="entry name" value="Thioestr_dom"/>
</dbReference>
<keyword evidence="2" id="KW-0378">Hydrolase</keyword>
<evidence type="ECO:0000259" key="4">
    <source>
        <dbReference type="Pfam" id="PF03061"/>
    </source>
</evidence>
<comment type="caution">
    <text evidence="5">The sequence shown here is derived from an EMBL/GenBank/DDBJ whole genome shotgun (WGS) entry which is preliminary data.</text>
</comment>
<protein>
    <recommendedName>
        <fullName evidence="4">Thioesterase domain-containing protein</fullName>
    </recommendedName>
</protein>
<dbReference type="InterPro" id="IPR029069">
    <property type="entry name" value="HotDog_dom_sf"/>
</dbReference>
<feature type="compositionally biased region" description="Low complexity" evidence="3">
    <location>
        <begin position="110"/>
        <end position="130"/>
    </location>
</feature>
<dbReference type="OrthoDB" id="2831072at2759"/>
<dbReference type="InterPro" id="IPR039298">
    <property type="entry name" value="ACOT13"/>
</dbReference>
<dbReference type="Proteomes" id="UP000807025">
    <property type="component" value="Unassembled WGS sequence"/>
</dbReference>